<dbReference type="EnsemblPlants" id="Pp3c27_2140V3.2">
    <property type="protein sequence ID" value="PAC:32951697.CDS.1"/>
    <property type="gene ID" value="Pp3c27_2140"/>
</dbReference>
<dbReference type="Gramene" id="Pp3c27_2140V3.3">
    <property type="protein sequence ID" value="PAC:32951698.CDS.1"/>
    <property type="gene ID" value="Pp3c27_2140"/>
</dbReference>
<reference evidence="2" key="3">
    <citation type="submission" date="2020-12" db="UniProtKB">
        <authorList>
            <consortium name="EnsemblPlants"/>
        </authorList>
    </citation>
    <scope>IDENTIFICATION</scope>
</reference>
<reference evidence="1 3" key="2">
    <citation type="journal article" date="2018" name="Plant J.">
        <title>The Physcomitrella patens chromosome-scale assembly reveals moss genome structure and evolution.</title>
        <authorList>
            <person name="Lang D."/>
            <person name="Ullrich K.K."/>
            <person name="Murat F."/>
            <person name="Fuchs J."/>
            <person name="Jenkins J."/>
            <person name="Haas F.B."/>
            <person name="Piednoel M."/>
            <person name="Gundlach H."/>
            <person name="Van Bel M."/>
            <person name="Meyberg R."/>
            <person name="Vives C."/>
            <person name="Morata J."/>
            <person name="Symeonidi A."/>
            <person name="Hiss M."/>
            <person name="Muchero W."/>
            <person name="Kamisugi Y."/>
            <person name="Saleh O."/>
            <person name="Blanc G."/>
            <person name="Decker E.L."/>
            <person name="van Gessel N."/>
            <person name="Grimwood J."/>
            <person name="Hayes R.D."/>
            <person name="Graham S.W."/>
            <person name="Gunter L.E."/>
            <person name="McDaniel S.F."/>
            <person name="Hoernstein S.N.W."/>
            <person name="Larsson A."/>
            <person name="Li F.W."/>
            <person name="Perroud P.F."/>
            <person name="Phillips J."/>
            <person name="Ranjan P."/>
            <person name="Rokshar D.S."/>
            <person name="Rothfels C.J."/>
            <person name="Schneider L."/>
            <person name="Shu S."/>
            <person name="Stevenson D.W."/>
            <person name="Thummler F."/>
            <person name="Tillich M."/>
            <person name="Villarreal Aguilar J.C."/>
            <person name="Widiez T."/>
            <person name="Wong G.K."/>
            <person name="Wymore A."/>
            <person name="Zhang Y."/>
            <person name="Zimmer A.D."/>
            <person name="Quatrano R.S."/>
            <person name="Mayer K.F.X."/>
            <person name="Goodstein D."/>
            <person name="Casacuberta J.M."/>
            <person name="Vandepoele K."/>
            <person name="Reski R."/>
            <person name="Cuming A.C."/>
            <person name="Tuskan G.A."/>
            <person name="Maumus F."/>
            <person name="Salse J."/>
            <person name="Schmutz J."/>
            <person name="Rensing S.A."/>
        </authorList>
    </citation>
    <scope>NUCLEOTIDE SEQUENCE [LARGE SCALE GENOMIC DNA]</scope>
    <source>
        <strain evidence="2 3">cv. Gransden 2004</strain>
    </source>
</reference>
<organism evidence="1">
    <name type="scientific">Physcomitrium patens</name>
    <name type="common">Spreading-leaved earth moss</name>
    <name type="synonym">Physcomitrella patens</name>
    <dbReference type="NCBI Taxonomy" id="3218"/>
    <lineage>
        <taxon>Eukaryota</taxon>
        <taxon>Viridiplantae</taxon>
        <taxon>Streptophyta</taxon>
        <taxon>Embryophyta</taxon>
        <taxon>Bryophyta</taxon>
        <taxon>Bryophytina</taxon>
        <taxon>Bryopsida</taxon>
        <taxon>Funariidae</taxon>
        <taxon>Funariales</taxon>
        <taxon>Funariaceae</taxon>
        <taxon>Physcomitrium</taxon>
    </lineage>
</organism>
<evidence type="ECO:0000313" key="1">
    <source>
        <dbReference type="EMBL" id="PNR26211.1"/>
    </source>
</evidence>
<dbReference type="EnsemblPlants" id="Pp3c27_2140V3.1">
    <property type="protein sequence ID" value="PAC:32951696.CDS.1"/>
    <property type="gene ID" value="Pp3c27_2140"/>
</dbReference>
<sequence length="70" mass="8177">MSVAISIGNDHLWIPELQGILANRSYNNSSIRRCWIFRRARPCDWCPSLLFPPFLRGLCAHHLAHCYYCD</sequence>
<dbReference type="EMBL" id="ABEU02000027">
    <property type="protein sequence ID" value="PNR26211.1"/>
    <property type="molecule type" value="Genomic_DNA"/>
</dbReference>
<reference evidence="1 3" key="1">
    <citation type="journal article" date="2008" name="Science">
        <title>The Physcomitrella genome reveals evolutionary insights into the conquest of land by plants.</title>
        <authorList>
            <person name="Rensing S."/>
            <person name="Lang D."/>
            <person name="Zimmer A."/>
            <person name="Terry A."/>
            <person name="Salamov A."/>
            <person name="Shapiro H."/>
            <person name="Nishiyama T."/>
            <person name="Perroud P.-F."/>
            <person name="Lindquist E."/>
            <person name="Kamisugi Y."/>
            <person name="Tanahashi T."/>
            <person name="Sakakibara K."/>
            <person name="Fujita T."/>
            <person name="Oishi K."/>
            <person name="Shin-I T."/>
            <person name="Kuroki Y."/>
            <person name="Toyoda A."/>
            <person name="Suzuki Y."/>
            <person name="Hashimoto A."/>
            <person name="Yamaguchi K."/>
            <person name="Sugano A."/>
            <person name="Kohara Y."/>
            <person name="Fujiyama A."/>
            <person name="Anterola A."/>
            <person name="Aoki S."/>
            <person name="Ashton N."/>
            <person name="Barbazuk W.B."/>
            <person name="Barker E."/>
            <person name="Bennetzen J."/>
            <person name="Bezanilla M."/>
            <person name="Blankenship R."/>
            <person name="Cho S.H."/>
            <person name="Dutcher S."/>
            <person name="Estelle M."/>
            <person name="Fawcett J.A."/>
            <person name="Gundlach H."/>
            <person name="Hanada K."/>
            <person name="Heyl A."/>
            <person name="Hicks K.A."/>
            <person name="Hugh J."/>
            <person name="Lohr M."/>
            <person name="Mayer K."/>
            <person name="Melkozernov A."/>
            <person name="Murata T."/>
            <person name="Nelson D."/>
            <person name="Pils B."/>
            <person name="Prigge M."/>
            <person name="Reiss B."/>
            <person name="Renner T."/>
            <person name="Rombauts S."/>
            <person name="Rushton P."/>
            <person name="Sanderfoot A."/>
            <person name="Schween G."/>
            <person name="Shiu S.-H."/>
            <person name="Stueber K."/>
            <person name="Theodoulou F.L."/>
            <person name="Tu H."/>
            <person name="Van de Peer Y."/>
            <person name="Verrier P.J."/>
            <person name="Waters E."/>
            <person name="Wood A."/>
            <person name="Yang L."/>
            <person name="Cove D."/>
            <person name="Cuming A."/>
            <person name="Hasebe M."/>
            <person name="Lucas S."/>
            <person name="Mishler D.B."/>
            <person name="Reski R."/>
            <person name="Grigoriev I."/>
            <person name="Quatrano R.S."/>
            <person name="Boore J.L."/>
        </authorList>
    </citation>
    <scope>NUCLEOTIDE SEQUENCE [LARGE SCALE GENOMIC DNA]</scope>
    <source>
        <strain evidence="2 3">cv. Gransden 2004</strain>
    </source>
</reference>
<protein>
    <submittedName>
        <fullName evidence="1 2">Uncharacterized protein</fullName>
    </submittedName>
</protein>
<dbReference type="EnsemblPlants" id="Pp3c27_2140V3.3">
    <property type="protein sequence ID" value="PAC:32951698.CDS.1"/>
    <property type="gene ID" value="Pp3c27_2140"/>
</dbReference>
<keyword evidence="3" id="KW-1185">Reference proteome</keyword>
<dbReference type="AlphaFoldDB" id="A0A2K1IAA7"/>
<evidence type="ECO:0000313" key="2">
    <source>
        <dbReference type="EnsemblPlants" id="PAC:32951696.CDS.1"/>
    </source>
</evidence>
<evidence type="ECO:0000313" key="3">
    <source>
        <dbReference type="Proteomes" id="UP000006727"/>
    </source>
</evidence>
<gene>
    <name evidence="1" type="ORF">PHYPA_030785</name>
</gene>
<name>A0A2K1IAA7_PHYPA</name>
<proteinExistence type="predicted"/>
<dbReference type="Proteomes" id="UP000006727">
    <property type="component" value="Chromosome 27"/>
</dbReference>
<dbReference type="Gramene" id="Pp3c27_2140V3.2">
    <property type="protein sequence ID" value="PAC:32951697.CDS.1"/>
    <property type="gene ID" value="Pp3c27_2140"/>
</dbReference>
<dbReference type="InParanoid" id="A0A2K1IAA7"/>
<dbReference type="Gramene" id="Pp3c27_2140V3.1">
    <property type="protein sequence ID" value="PAC:32951696.CDS.1"/>
    <property type="gene ID" value="Pp3c27_2140"/>
</dbReference>
<accession>A0A2K1IAA7</accession>